<comment type="caution">
    <text evidence="1">The sequence shown here is derived from an EMBL/GenBank/DDBJ whole genome shotgun (WGS) entry which is preliminary data.</text>
</comment>
<reference evidence="1 2" key="1">
    <citation type="submission" date="2020-06" db="EMBL/GenBank/DDBJ databases">
        <title>Sphingomonas hominis sp. nov., a member of the Sphingomonas, isolated from the hair of a 22-year-old girl.</title>
        <authorList>
            <person name="Zhang D.-F."/>
            <person name="Cui X.-W."/>
        </authorList>
    </citation>
    <scope>NUCLEOTIDE SEQUENCE [LARGE SCALE GENOMIC DNA]</scope>
    <source>
        <strain evidence="1 2">HHU CXW</strain>
    </source>
</reference>
<name>A0ABX2JDC4_9SPHN</name>
<accession>A0ABX2JDC4</accession>
<proteinExistence type="predicted"/>
<dbReference type="EMBL" id="JABULH010000001">
    <property type="protein sequence ID" value="NTS64370.1"/>
    <property type="molecule type" value="Genomic_DNA"/>
</dbReference>
<evidence type="ECO:0008006" key="3">
    <source>
        <dbReference type="Google" id="ProtNLM"/>
    </source>
</evidence>
<evidence type="ECO:0000313" key="1">
    <source>
        <dbReference type="EMBL" id="NTS64370.1"/>
    </source>
</evidence>
<keyword evidence="2" id="KW-1185">Reference proteome</keyword>
<evidence type="ECO:0000313" key="2">
    <source>
        <dbReference type="Proteomes" id="UP000621447"/>
    </source>
</evidence>
<dbReference type="Proteomes" id="UP000621447">
    <property type="component" value="Unassembled WGS sequence"/>
</dbReference>
<organism evidence="1 2">
    <name type="scientific">Sphingomonas hominis</name>
    <dbReference type="NCBI Taxonomy" id="2741495"/>
    <lineage>
        <taxon>Bacteria</taxon>
        <taxon>Pseudomonadati</taxon>
        <taxon>Pseudomonadota</taxon>
        <taxon>Alphaproteobacteria</taxon>
        <taxon>Sphingomonadales</taxon>
        <taxon>Sphingomonadaceae</taxon>
        <taxon>Sphingomonas</taxon>
    </lineage>
</organism>
<protein>
    <recommendedName>
        <fullName evidence="3">Phytoene synthase</fullName>
    </recommendedName>
</protein>
<gene>
    <name evidence="1" type="ORF">HRV97_04245</name>
</gene>
<sequence>MQPLSSPEQVFAWCGRAMRTTGVDALFALDRQLGQIVRTTVQPIVGQMRLTWWYEALRALDYAPPPAQPLLTELATRVLPAGVTGSALAPMSEGWEILLDDERSDAASLKEFARLRGGGLFAAVGCLLGATSDLLEQAGMIWALADLATNVTRDALREQARATAIALSEQAFAQRWDDARMLGALALDARAAMLGQGAPGGPRRAAAVARFRLLGR</sequence>